<evidence type="ECO:0000313" key="4">
    <source>
        <dbReference type="EMBL" id="RMN12513.1"/>
    </source>
</evidence>
<evidence type="ECO:0000256" key="1">
    <source>
        <dbReference type="SAM" id="MobiDB-lite"/>
    </source>
</evidence>
<dbReference type="Proteomes" id="UP000271468">
    <property type="component" value="Unassembled WGS sequence"/>
</dbReference>
<comment type="caution">
    <text evidence="4">The sequence shown here is derived from an EMBL/GenBank/DDBJ whole genome shotgun (WGS) entry which is preliminary data.</text>
</comment>
<feature type="domain" description="FecR protein" evidence="2">
    <location>
        <begin position="177"/>
        <end position="265"/>
    </location>
</feature>
<proteinExistence type="predicted"/>
<evidence type="ECO:0000259" key="3">
    <source>
        <dbReference type="Pfam" id="PF16220"/>
    </source>
</evidence>
<feature type="region of interest" description="Disordered" evidence="1">
    <location>
        <begin position="1"/>
        <end position="34"/>
    </location>
</feature>
<dbReference type="InterPro" id="IPR012373">
    <property type="entry name" value="Ferrdict_sens_TM"/>
</dbReference>
<dbReference type="Gene3D" id="2.60.120.1440">
    <property type="match status" value="1"/>
</dbReference>
<dbReference type="Pfam" id="PF16220">
    <property type="entry name" value="DUF4880"/>
    <property type="match status" value="1"/>
</dbReference>
<accession>A0A3M3JNV4</accession>
<protein>
    <submittedName>
        <fullName evidence="4">PupR protein</fullName>
    </submittedName>
</protein>
<dbReference type="InterPro" id="IPR006860">
    <property type="entry name" value="FecR"/>
</dbReference>
<dbReference type="InterPro" id="IPR032623">
    <property type="entry name" value="FecR_N"/>
</dbReference>
<name>A0A3M3JNV4_9PSED</name>
<dbReference type="PANTHER" id="PTHR30273:SF2">
    <property type="entry name" value="PROTEIN FECR"/>
    <property type="match status" value="1"/>
</dbReference>
<dbReference type="Pfam" id="PF04773">
    <property type="entry name" value="FecR"/>
    <property type="match status" value="1"/>
</dbReference>
<dbReference type="PANTHER" id="PTHR30273">
    <property type="entry name" value="PERIPLASMIC SIGNAL SENSOR AND SIGMA FACTOR ACTIVATOR FECR-RELATED"/>
    <property type="match status" value="1"/>
</dbReference>
<sequence length="386" mass="42061">MVAAGNPAGTRRVTGRFAGSGTPGVSLESARRPGLPRHRRALAGVRTHRQTLHGAGLRALPAGGLVIRSAPSNEEREVVRRAAQWLALLESGGASEEDHAMLQHWRDSAAGNERAWQKAQQLRQRFSAVPANLAMATLDRPDKARRAALKRVLGCAAVAPAVWLLGRQLPLDVWRADLHTAVGEHQRLTLADGSVLQLNTDSAVNVDLGARQIKLIRGEIALKVQGSAPLTIDGPYGRIVVSQSEVCVRLNERDCRVSVVSGAVQIQPLQGPALRLQAQQQISMQASGAGPVAAFDAMLPGWRDDILTAQNQPLGNFLRELGRYRPGLLRWEPELERLRVTGSFRLDNTDRILSLLAASLPVDVHMRTRYWVTLAPRKNTPQKNNA</sequence>
<dbReference type="GO" id="GO:0016989">
    <property type="term" value="F:sigma factor antagonist activity"/>
    <property type="evidence" value="ECO:0007669"/>
    <property type="project" value="TreeGrafter"/>
</dbReference>
<gene>
    <name evidence="4" type="ORF">ALQ65_05187</name>
</gene>
<feature type="domain" description="FecR N-terminal" evidence="3">
    <location>
        <begin position="81"/>
        <end position="122"/>
    </location>
</feature>
<reference evidence="4 5" key="1">
    <citation type="submission" date="2018-08" db="EMBL/GenBank/DDBJ databases">
        <title>Recombination of ecologically and evolutionarily significant loci maintains genetic cohesion in the Pseudomonas syringae species complex.</title>
        <authorList>
            <person name="Dillon M."/>
            <person name="Thakur S."/>
            <person name="Almeida R.N.D."/>
            <person name="Weir B.S."/>
            <person name="Guttman D.S."/>
        </authorList>
    </citation>
    <scope>NUCLEOTIDE SEQUENCE [LARGE SCALE GENOMIC DNA]</scope>
    <source>
        <strain evidence="4 5">ICMP 12341</strain>
    </source>
</reference>
<evidence type="ECO:0000313" key="5">
    <source>
        <dbReference type="Proteomes" id="UP000271468"/>
    </source>
</evidence>
<evidence type="ECO:0000259" key="2">
    <source>
        <dbReference type="Pfam" id="PF04773"/>
    </source>
</evidence>
<dbReference type="AlphaFoldDB" id="A0A3M3JNV4"/>
<organism evidence="4 5">
    <name type="scientific">Pseudomonas syringae pv. coriandricola</name>
    <dbReference type="NCBI Taxonomy" id="264453"/>
    <lineage>
        <taxon>Bacteria</taxon>
        <taxon>Pseudomonadati</taxon>
        <taxon>Pseudomonadota</taxon>
        <taxon>Gammaproteobacteria</taxon>
        <taxon>Pseudomonadales</taxon>
        <taxon>Pseudomonadaceae</taxon>
        <taxon>Pseudomonas</taxon>
    </lineage>
</organism>
<dbReference type="EMBL" id="RBOV01000140">
    <property type="protein sequence ID" value="RMN12513.1"/>
    <property type="molecule type" value="Genomic_DNA"/>
</dbReference>